<feature type="region of interest" description="Disordered" evidence="3">
    <location>
        <begin position="665"/>
        <end position="711"/>
    </location>
</feature>
<feature type="region of interest" description="Disordered" evidence="3">
    <location>
        <begin position="82"/>
        <end position="102"/>
    </location>
</feature>
<comment type="pathway">
    <text evidence="1">Cofactor biosynthesis; molybdopterin biosynthesis.</text>
</comment>
<dbReference type="InterPro" id="IPR002820">
    <property type="entry name" value="Mopterin_CF_biosynth-C_dom"/>
</dbReference>
<protein>
    <submittedName>
        <fullName evidence="5">Cyclic pyranopterin monophosphate synthase accessory protein</fullName>
    </submittedName>
</protein>
<evidence type="ECO:0000313" key="6">
    <source>
        <dbReference type="Proteomes" id="UP000186817"/>
    </source>
</evidence>
<keyword evidence="6" id="KW-1185">Reference proteome</keyword>
<dbReference type="Gene3D" id="3.30.70.640">
    <property type="entry name" value="Molybdopterin cofactor biosynthesis C (MoaC) domain"/>
    <property type="match status" value="1"/>
</dbReference>
<sequence>MTFALLPRPVTISTGLDVDALMAFLGQLDTESANCLATELSIEICDLMEQCQWLRLCPLIVAYLDDLSQACRVHILEDMSNEAEAREPRVDPRRKFTPEPGEPLTVAEAKENALVNVEAEIACEGQTGVRTSESTAVEMESMAAASAAALCIYDMCKPISKGIVITNLRLLSKSGGKSGDYKAPVLLRSFSSAADLLTQVHGSLGSWNLLLYRRSADTKRESMEVYDIPRQVATEFTGTKVKWSASDGAALVRGDMAEQIEGQDEEEWEEDDEEEADRGLHQFSLNGRRLASMEAYAGKLGVPGHWLCEEDFLSTDGFVLAVAVVGGTVYWEFSEWSSRSYLAPGLVAVCSFMFVAFPSQRLSHIMMWRMLVVAALVAASDHQKPEEQPPVEEVNRAMAAAQAALASAASEKAEVTKLRRPLYYVTARPAISMASSAQLADSDLRRHGATLRNGLVVQRFVGQEKFTEDESLRYDSINVDEQPALAITSSDTSGVSEFMRQVQRSLTTSQRCDTRIRKLQENKTKRQAQWQAYQLKMQSDFIKQKKQFHNDMAKIEQDILALNDQGQSAASHMQALVAGGTAAMEVEGPTAEDMGEWQALIHRAEEVPQGADFLRIAMEGAAQLRRSGPPPPPALAQVQTGLSMMPPRLMESMVGCPPGMPPIAQAPPEQLVPPPQGHLKAQLGQAVPPHPAGDAGTMIGQQAQTGPPPGSGELDPVQIQAYAAADVANARPGPYSRSPTAASPLGEAKTLPAHQMQASGQQDGPQLPTTAPPQREVCQRQFVKNKHIQPVHPAHPGGVDLATKLAAKRAAAPFGGQQQQQNGLPQQPLPSHQVPVPAEDAQAAAPTAGPQLIDDDGEVPSPHFHDMG</sequence>
<evidence type="ECO:0000259" key="4">
    <source>
        <dbReference type="Pfam" id="PF01967"/>
    </source>
</evidence>
<dbReference type="AlphaFoldDB" id="A0A1Q9D809"/>
<feature type="compositionally biased region" description="Pro residues" evidence="3">
    <location>
        <begin position="665"/>
        <end position="676"/>
    </location>
</feature>
<keyword evidence="2" id="KW-0501">Molybdenum cofactor biosynthesis</keyword>
<dbReference type="GO" id="GO:0006777">
    <property type="term" value="P:Mo-molybdopterin cofactor biosynthetic process"/>
    <property type="evidence" value="ECO:0007669"/>
    <property type="project" value="UniProtKB-KW"/>
</dbReference>
<feature type="compositionally biased region" description="Low complexity" evidence="3">
    <location>
        <begin position="810"/>
        <end position="850"/>
    </location>
</feature>
<feature type="compositionally biased region" description="Polar residues" evidence="3">
    <location>
        <begin position="756"/>
        <end position="769"/>
    </location>
</feature>
<dbReference type="Pfam" id="PF01967">
    <property type="entry name" value="MoaC"/>
    <property type="match status" value="1"/>
</dbReference>
<feature type="compositionally biased region" description="Basic and acidic residues" evidence="3">
    <location>
        <begin position="83"/>
        <end position="97"/>
    </location>
</feature>
<feature type="region of interest" description="Disordered" evidence="3">
    <location>
        <begin position="751"/>
        <end position="772"/>
    </location>
</feature>
<dbReference type="InterPro" id="IPR036522">
    <property type="entry name" value="MoaC_sf"/>
</dbReference>
<dbReference type="OrthoDB" id="429626at2759"/>
<comment type="caution">
    <text evidence="5">The sequence shown here is derived from an EMBL/GenBank/DDBJ whole genome shotgun (WGS) entry which is preliminary data.</text>
</comment>
<proteinExistence type="predicted"/>
<dbReference type="EMBL" id="LSRX01000672">
    <property type="protein sequence ID" value="OLP91300.1"/>
    <property type="molecule type" value="Genomic_DNA"/>
</dbReference>
<dbReference type="UniPathway" id="UPA00344"/>
<dbReference type="SUPFAM" id="SSF55040">
    <property type="entry name" value="Molybdenum cofactor biosynthesis protein C, MoaC"/>
    <property type="match status" value="1"/>
</dbReference>
<reference evidence="5 6" key="1">
    <citation type="submission" date="2016-02" db="EMBL/GenBank/DDBJ databases">
        <title>Genome analysis of coral dinoflagellate symbionts highlights evolutionary adaptations to a symbiotic lifestyle.</title>
        <authorList>
            <person name="Aranda M."/>
            <person name="Li Y."/>
            <person name="Liew Y.J."/>
            <person name="Baumgarten S."/>
            <person name="Simakov O."/>
            <person name="Wilson M."/>
            <person name="Piel J."/>
            <person name="Ashoor H."/>
            <person name="Bougouffa S."/>
            <person name="Bajic V.B."/>
            <person name="Ryu T."/>
            <person name="Ravasi T."/>
            <person name="Bayer T."/>
            <person name="Micklem G."/>
            <person name="Kim H."/>
            <person name="Bhak J."/>
            <person name="Lajeunesse T.C."/>
            <person name="Voolstra C.R."/>
        </authorList>
    </citation>
    <scope>NUCLEOTIDE SEQUENCE [LARGE SCALE GENOMIC DNA]</scope>
    <source>
        <strain evidence="5 6">CCMP2467</strain>
    </source>
</reference>
<evidence type="ECO:0000256" key="3">
    <source>
        <dbReference type="SAM" id="MobiDB-lite"/>
    </source>
</evidence>
<feature type="region of interest" description="Disordered" evidence="3">
    <location>
        <begin position="810"/>
        <end position="868"/>
    </location>
</feature>
<organism evidence="5 6">
    <name type="scientific">Symbiodinium microadriaticum</name>
    <name type="common">Dinoflagellate</name>
    <name type="synonym">Zooxanthella microadriatica</name>
    <dbReference type="NCBI Taxonomy" id="2951"/>
    <lineage>
        <taxon>Eukaryota</taxon>
        <taxon>Sar</taxon>
        <taxon>Alveolata</taxon>
        <taxon>Dinophyceae</taxon>
        <taxon>Suessiales</taxon>
        <taxon>Symbiodiniaceae</taxon>
        <taxon>Symbiodinium</taxon>
    </lineage>
</organism>
<feature type="domain" description="Molybdopterin cofactor biosynthesis C (MoaC)" evidence="4">
    <location>
        <begin position="121"/>
        <end position="176"/>
    </location>
</feature>
<accession>A0A1Q9D809</accession>
<evidence type="ECO:0000256" key="2">
    <source>
        <dbReference type="ARBA" id="ARBA00023150"/>
    </source>
</evidence>
<gene>
    <name evidence="5" type="primary">moaC</name>
    <name evidence="5" type="ORF">AK812_SmicGene27031</name>
</gene>
<evidence type="ECO:0000313" key="5">
    <source>
        <dbReference type="EMBL" id="OLP91300.1"/>
    </source>
</evidence>
<evidence type="ECO:0000256" key="1">
    <source>
        <dbReference type="ARBA" id="ARBA00005046"/>
    </source>
</evidence>
<dbReference type="Proteomes" id="UP000186817">
    <property type="component" value="Unassembled WGS sequence"/>
</dbReference>
<name>A0A1Q9D809_SYMMI</name>